<proteinExistence type="inferred from homology"/>
<evidence type="ECO:0000259" key="4">
    <source>
        <dbReference type="PROSITE" id="PS51770"/>
    </source>
</evidence>
<evidence type="ECO:0000256" key="2">
    <source>
        <dbReference type="ARBA" id="ARBA00022801"/>
    </source>
</evidence>
<feature type="domain" description="HotDog ACOT-type" evidence="4">
    <location>
        <begin position="2"/>
        <end position="114"/>
    </location>
</feature>
<dbReference type="PANTHER" id="PTHR11049">
    <property type="entry name" value="ACYL COENZYME A THIOESTER HYDROLASE"/>
    <property type="match status" value="1"/>
</dbReference>
<evidence type="ECO:0000256" key="3">
    <source>
        <dbReference type="PROSITE-ProRule" id="PRU01106"/>
    </source>
</evidence>
<dbReference type="GO" id="GO:0005829">
    <property type="term" value="C:cytosol"/>
    <property type="evidence" value="ECO:0007669"/>
    <property type="project" value="TreeGrafter"/>
</dbReference>
<dbReference type="EMBL" id="CP016503">
    <property type="protein sequence ID" value="ANV97334.1"/>
    <property type="molecule type" value="Genomic_DNA"/>
</dbReference>
<organism evidence="5 6">
    <name type="scientific">Helicobacter enhydrae</name>
    <dbReference type="NCBI Taxonomy" id="222136"/>
    <lineage>
        <taxon>Bacteria</taxon>
        <taxon>Pseudomonadati</taxon>
        <taxon>Campylobacterota</taxon>
        <taxon>Epsilonproteobacteria</taxon>
        <taxon>Campylobacterales</taxon>
        <taxon>Helicobacteraceae</taxon>
        <taxon>Helicobacter</taxon>
    </lineage>
</organism>
<dbReference type="PROSITE" id="PS51770">
    <property type="entry name" value="HOTDOG_ACOT"/>
    <property type="match status" value="1"/>
</dbReference>
<dbReference type="Proteomes" id="UP000092884">
    <property type="component" value="Chromosome"/>
</dbReference>
<dbReference type="GO" id="GO:0006637">
    <property type="term" value="P:acyl-CoA metabolic process"/>
    <property type="evidence" value="ECO:0007669"/>
    <property type="project" value="TreeGrafter"/>
</dbReference>
<evidence type="ECO:0000256" key="1">
    <source>
        <dbReference type="ARBA" id="ARBA00010458"/>
    </source>
</evidence>
<dbReference type="InterPro" id="IPR033120">
    <property type="entry name" value="HOTDOG_ACOT"/>
</dbReference>
<keyword evidence="6" id="KW-1185">Reference proteome</keyword>
<dbReference type="Gene3D" id="3.10.129.10">
    <property type="entry name" value="Hotdog Thioesterase"/>
    <property type="match status" value="1"/>
</dbReference>
<comment type="similarity">
    <text evidence="1">Belongs to the acyl coenzyme A hydrolase family.</text>
</comment>
<gene>
    <name evidence="5" type="ORF">BBW65_00185</name>
</gene>
<dbReference type="Pfam" id="PF03061">
    <property type="entry name" value="4HBT"/>
    <property type="match status" value="1"/>
</dbReference>
<dbReference type="STRING" id="222136.BBW65_00185"/>
<dbReference type="InterPro" id="IPR029069">
    <property type="entry name" value="HotDog_dom_sf"/>
</dbReference>
<dbReference type="KEGG" id="het:BBW65_00185"/>
<dbReference type="SUPFAM" id="SSF54637">
    <property type="entry name" value="Thioesterase/thiol ester dehydrase-isomerase"/>
    <property type="match status" value="1"/>
</dbReference>
<evidence type="ECO:0000313" key="5">
    <source>
        <dbReference type="EMBL" id="ANV97334.1"/>
    </source>
</evidence>
<dbReference type="PANTHER" id="PTHR11049:SF16">
    <property type="entry name" value="PROTEIN VDLD"/>
    <property type="match status" value="1"/>
</dbReference>
<dbReference type="OrthoDB" id="9809430at2"/>
<dbReference type="InterPro" id="IPR040170">
    <property type="entry name" value="Cytosol_ACT"/>
</dbReference>
<accession>A0A1B1U3I3</accession>
<dbReference type="GO" id="GO:0052816">
    <property type="term" value="F:long-chain fatty acyl-CoA hydrolase activity"/>
    <property type="evidence" value="ECO:0007669"/>
    <property type="project" value="TreeGrafter"/>
</dbReference>
<sequence length="152" mass="16833">MECNTLKMSILVSPSVANFSGVMHGGELLKTLDHVAYACATKYCGYGVVTISVDQVIFKSPIPIGSLLNFYASVNYVGKSSCEVGIRVECEDLKSRAVKHCSSAYFTMVALGANRQKVAMPPFVPQSDEQKRRYAEAIDRREKRSMFYATKQ</sequence>
<dbReference type="InterPro" id="IPR006683">
    <property type="entry name" value="Thioestr_dom"/>
</dbReference>
<dbReference type="AlphaFoldDB" id="A0A1B1U3I3"/>
<protein>
    <submittedName>
        <fullName evidence="5">Acyl-CoA thioesterase</fullName>
    </submittedName>
</protein>
<dbReference type="CDD" id="cd03442">
    <property type="entry name" value="BFIT_BACH"/>
    <property type="match status" value="1"/>
</dbReference>
<evidence type="ECO:0000313" key="6">
    <source>
        <dbReference type="Proteomes" id="UP000092884"/>
    </source>
</evidence>
<dbReference type="RefSeq" id="WP_066338148.1">
    <property type="nucleotide sequence ID" value="NZ_CP016503.1"/>
</dbReference>
<name>A0A1B1U3I3_9HELI</name>
<keyword evidence="2 3" id="KW-0378">Hydrolase</keyword>
<reference evidence="6" key="1">
    <citation type="submission" date="2016-07" db="EMBL/GenBank/DDBJ databases">
        <authorList>
            <person name="Florea S."/>
            <person name="Webb J.S."/>
            <person name="Jaromczyk J."/>
            <person name="Schardl C.L."/>
        </authorList>
    </citation>
    <scope>NUCLEOTIDE SEQUENCE [LARGE SCALE GENOMIC DNA]</scope>
    <source>
        <strain evidence="6">MIT 01-6242</strain>
    </source>
</reference>